<dbReference type="Proteomes" id="UP001624684">
    <property type="component" value="Unassembled WGS sequence"/>
</dbReference>
<keyword evidence="1" id="KW-1133">Transmembrane helix</keyword>
<sequence length="225" mass="25128">MASKKKSSAVYKDARDKQHAGLLSLLWMILAVVVVMVLLVMLYFSPMAESYRNSTKIVIAEEEPVKPIAQTNTMPSPGFDFYEVLPKQDFRSVPEGVSVQETVNTTAKMLDADAVVYSDLPDETWQHEKSGVGDAQSDKTDAKNTITYILQIKSFADAKEADEKRAEVMWAGVDATVVRRMDAKTGDVSYQVISMPMISRSEASEALFRLRNNGIDAMMVEQHHR</sequence>
<evidence type="ECO:0000259" key="2">
    <source>
        <dbReference type="PROSITE" id="PS51724"/>
    </source>
</evidence>
<protein>
    <submittedName>
        <fullName evidence="3">SPOR domain-containing protein</fullName>
    </submittedName>
</protein>
<dbReference type="SUPFAM" id="SSF110997">
    <property type="entry name" value="Sporulation related repeat"/>
    <property type="match status" value="1"/>
</dbReference>
<accession>A0ABW8UC45</accession>
<gene>
    <name evidence="3" type="ORF">ACJHVH_08420</name>
</gene>
<keyword evidence="1" id="KW-0472">Membrane</keyword>
<dbReference type="Gene3D" id="3.30.70.1070">
    <property type="entry name" value="Sporulation related repeat"/>
    <property type="match status" value="1"/>
</dbReference>
<dbReference type="PROSITE" id="PS51724">
    <property type="entry name" value="SPOR"/>
    <property type="match status" value="1"/>
</dbReference>
<dbReference type="RefSeq" id="WP_407069508.1">
    <property type="nucleotide sequence ID" value="NZ_JBJJXE010000017.1"/>
</dbReference>
<comment type="caution">
    <text evidence="3">The sequence shown here is derived from an EMBL/GenBank/DDBJ whole genome shotgun (WGS) entry which is preliminary data.</text>
</comment>
<dbReference type="Pfam" id="PF05036">
    <property type="entry name" value="SPOR"/>
    <property type="match status" value="1"/>
</dbReference>
<feature type="transmembrane region" description="Helical" evidence="1">
    <location>
        <begin position="21"/>
        <end position="44"/>
    </location>
</feature>
<dbReference type="InterPro" id="IPR007730">
    <property type="entry name" value="SPOR-like_dom"/>
</dbReference>
<proteinExistence type="predicted"/>
<keyword evidence="1" id="KW-0812">Transmembrane</keyword>
<evidence type="ECO:0000313" key="3">
    <source>
        <dbReference type="EMBL" id="MFL1733002.1"/>
    </source>
</evidence>
<keyword evidence="4" id="KW-1185">Reference proteome</keyword>
<dbReference type="InterPro" id="IPR036680">
    <property type="entry name" value="SPOR-like_sf"/>
</dbReference>
<evidence type="ECO:0000256" key="1">
    <source>
        <dbReference type="SAM" id="Phobius"/>
    </source>
</evidence>
<dbReference type="EMBL" id="JBJJXE010000017">
    <property type="protein sequence ID" value="MFL1733002.1"/>
    <property type="molecule type" value="Genomic_DNA"/>
</dbReference>
<evidence type="ECO:0000313" key="4">
    <source>
        <dbReference type="Proteomes" id="UP001624684"/>
    </source>
</evidence>
<name>A0ABW8UC45_9GAMM</name>
<feature type="domain" description="SPOR" evidence="2">
    <location>
        <begin position="142"/>
        <end position="223"/>
    </location>
</feature>
<organism evidence="3 4">
    <name type="scientific">Moraxella oculi</name>
    <dbReference type="NCBI Taxonomy" id="2940516"/>
    <lineage>
        <taxon>Bacteria</taxon>
        <taxon>Pseudomonadati</taxon>
        <taxon>Pseudomonadota</taxon>
        <taxon>Gammaproteobacteria</taxon>
        <taxon>Moraxellales</taxon>
        <taxon>Moraxellaceae</taxon>
        <taxon>Moraxella</taxon>
    </lineage>
</organism>
<reference evidence="3 4" key="1">
    <citation type="submission" date="2024-11" db="EMBL/GenBank/DDBJ databases">
        <title>First Report of Moraxella oculi in Brazil in an Infectious Bovine Keratoconjunctivitis Outbreak.</title>
        <authorList>
            <person name="Carvalho C.V."/>
            <person name="Domingues R."/>
            <person name="Coutinho C."/>
            <person name="Honorio N.T.B.S."/>
            <person name="Faza D.R.L.R."/>
            <person name="Carvalho W.A."/>
            <person name="Machado A.B.F."/>
            <person name="Martins M.F."/>
            <person name="Gaspar E.B."/>
        </authorList>
    </citation>
    <scope>NUCLEOTIDE SEQUENCE [LARGE SCALE GENOMIC DNA]</scope>
    <source>
        <strain evidence="3 4">2117LE</strain>
    </source>
</reference>